<sequence>MSYDLVIQGLCKEGEEIETFRSLDGLIILHVGQHQDPLKCRNFSTGELIGSYFSQKLEGYHLKLKSCLTARTKHLAMEPFGFRCLRLMMLDVELYPQALALLCMKLLES</sequence>
<proteinExistence type="predicted"/>
<evidence type="ECO:0000313" key="2">
    <source>
        <dbReference type="Proteomes" id="UP000325577"/>
    </source>
</evidence>
<organism evidence="1 2">
    <name type="scientific">Nyssa sinensis</name>
    <dbReference type="NCBI Taxonomy" id="561372"/>
    <lineage>
        <taxon>Eukaryota</taxon>
        <taxon>Viridiplantae</taxon>
        <taxon>Streptophyta</taxon>
        <taxon>Embryophyta</taxon>
        <taxon>Tracheophyta</taxon>
        <taxon>Spermatophyta</taxon>
        <taxon>Magnoliopsida</taxon>
        <taxon>eudicotyledons</taxon>
        <taxon>Gunneridae</taxon>
        <taxon>Pentapetalae</taxon>
        <taxon>asterids</taxon>
        <taxon>Cornales</taxon>
        <taxon>Nyssaceae</taxon>
        <taxon>Nyssa</taxon>
    </lineage>
</organism>
<dbReference type="EMBL" id="CM018049">
    <property type="protein sequence ID" value="KAA8520260.1"/>
    <property type="molecule type" value="Genomic_DNA"/>
</dbReference>
<name>A0A5J4ZP30_9ASTE</name>
<gene>
    <name evidence="1" type="ORF">F0562_014516</name>
</gene>
<protein>
    <submittedName>
        <fullName evidence="1">Uncharacterized protein</fullName>
    </submittedName>
</protein>
<evidence type="ECO:0000313" key="1">
    <source>
        <dbReference type="EMBL" id="KAA8520260.1"/>
    </source>
</evidence>
<dbReference type="AlphaFoldDB" id="A0A5J4ZP30"/>
<dbReference type="Proteomes" id="UP000325577">
    <property type="component" value="Linkage Group LG6"/>
</dbReference>
<reference evidence="1 2" key="1">
    <citation type="submission" date="2019-09" db="EMBL/GenBank/DDBJ databases">
        <title>A chromosome-level genome assembly of the Chinese tupelo Nyssa sinensis.</title>
        <authorList>
            <person name="Yang X."/>
            <person name="Kang M."/>
            <person name="Yang Y."/>
            <person name="Xiong H."/>
            <person name="Wang M."/>
            <person name="Zhang Z."/>
            <person name="Wang Z."/>
            <person name="Wu H."/>
            <person name="Ma T."/>
            <person name="Liu J."/>
            <person name="Xi Z."/>
        </authorList>
    </citation>
    <scope>NUCLEOTIDE SEQUENCE [LARGE SCALE GENOMIC DNA]</scope>
    <source>
        <strain evidence="1">J267</strain>
        <tissue evidence="1">Leaf</tissue>
    </source>
</reference>
<keyword evidence="2" id="KW-1185">Reference proteome</keyword>
<accession>A0A5J4ZP30</accession>